<accession>A0ABT7V461</accession>
<dbReference type="InterPro" id="IPR007421">
    <property type="entry name" value="Schlafen_AlbA_2_dom"/>
</dbReference>
<keyword evidence="3" id="KW-1185">Reference proteome</keyword>
<dbReference type="Pfam" id="PF04326">
    <property type="entry name" value="SLFN_AlbA_2"/>
    <property type="match status" value="1"/>
</dbReference>
<feature type="domain" description="Schlafen AlbA-2" evidence="1">
    <location>
        <begin position="19"/>
        <end position="141"/>
    </location>
</feature>
<gene>
    <name evidence="2" type="ORF">QUW25_03705</name>
</gene>
<sequence>MSDEAMVELLLSLAQLPEETEWLEFKTDNSDATAVARDISALANSAAYSGRSCAYKIWGIDDQSRELVGTSFRPLSQKVKGNQLLPIWLKRVLSPNATYEFSETHHSGRRFVILTVWAAVRQPVTYDGVAYIREGSSTTRLESASEREVVLWQRLQTRDFESLAAKQDVSAEDLGGLLAVDAFYSALARRTPSDFEEICKDLVAQELVMRQDNGRYTITNLGALLIARRLTDYPALRRRQLRVVRFEGTSRTSIIEDRFFDEGYVLSLPKAEAHIMSVTPAREELDGMFRRVRTAFPQAAVRELLSNTVIHQDLANTMQYPEVHIFADRLEFTNPGTLLVPEDRILNALPKTRNGRLVDMLRLMDLCEEEGTGWDLTIEACEEAHLLSPEIRSVEGEGTTVTLFCGGGFDRMTKRQRMEAVYWHACLAYARRSAINNQSIRERFGLDGSQRSRLAVSRLIRECCEQGLIKDEDPDAGTRYRRYVPAWS</sequence>
<protein>
    <submittedName>
        <fullName evidence="2">ATP-binding protein</fullName>
    </submittedName>
</protein>
<dbReference type="InterPro" id="IPR038461">
    <property type="entry name" value="Schlafen_AlbA_2_dom_sf"/>
</dbReference>
<organism evidence="2 3">
    <name type="scientific">Thermophilibacter provencensis</name>
    <dbReference type="NCBI Taxonomy" id="1852386"/>
    <lineage>
        <taxon>Bacteria</taxon>
        <taxon>Bacillati</taxon>
        <taxon>Actinomycetota</taxon>
        <taxon>Coriobacteriia</taxon>
        <taxon>Coriobacteriales</taxon>
        <taxon>Atopobiaceae</taxon>
        <taxon>Thermophilibacter</taxon>
    </lineage>
</organism>
<dbReference type="Gene3D" id="3.30.950.30">
    <property type="entry name" value="Schlafen, AAA domain"/>
    <property type="match status" value="1"/>
</dbReference>
<dbReference type="PANTHER" id="PTHR30595:SF6">
    <property type="entry name" value="SCHLAFEN ALBA-2 DOMAIN-CONTAINING PROTEIN"/>
    <property type="match status" value="1"/>
</dbReference>
<dbReference type="InterPro" id="IPR038475">
    <property type="entry name" value="RecG_C_sf"/>
</dbReference>
<dbReference type="EMBL" id="JAUDEA010000004">
    <property type="protein sequence ID" value="MDM8270786.1"/>
    <property type="molecule type" value="Genomic_DNA"/>
</dbReference>
<dbReference type="PANTHER" id="PTHR30595">
    <property type="entry name" value="GLPR-RELATED TRANSCRIPTIONAL REPRESSOR"/>
    <property type="match status" value="1"/>
</dbReference>
<dbReference type="GO" id="GO:0005524">
    <property type="term" value="F:ATP binding"/>
    <property type="evidence" value="ECO:0007669"/>
    <property type="project" value="UniProtKB-KW"/>
</dbReference>
<name>A0ABT7V461_9ACTN</name>
<dbReference type="RefSeq" id="WP_289510885.1">
    <property type="nucleotide sequence ID" value="NZ_JAUDEA010000004.1"/>
</dbReference>
<dbReference type="Proteomes" id="UP001529256">
    <property type="component" value="Unassembled WGS sequence"/>
</dbReference>
<reference evidence="2" key="1">
    <citation type="submission" date="2023-06" db="EMBL/GenBank/DDBJ databases">
        <title>Identification and characterization of horizontal gene transfer across gut microbiota members of farm animals based on homology search.</title>
        <authorList>
            <person name="Schwarzerova J."/>
            <person name="Nykrynova M."/>
            <person name="Jureckova K."/>
            <person name="Cejkova D."/>
            <person name="Rychlik I."/>
        </authorList>
    </citation>
    <scope>NUCLEOTIDE SEQUENCE</scope>
    <source>
        <strain evidence="2">153_Feed</strain>
    </source>
</reference>
<reference evidence="2" key="2">
    <citation type="submission" date="2023-06" db="EMBL/GenBank/DDBJ databases">
        <authorList>
            <person name="Zeman M."/>
            <person name="Kubasova T."/>
            <person name="Jahodarova E."/>
            <person name="Nykrynova M."/>
            <person name="Rychlik I."/>
        </authorList>
    </citation>
    <scope>NUCLEOTIDE SEQUENCE</scope>
    <source>
        <strain evidence="2">153_Feed</strain>
    </source>
</reference>
<dbReference type="Pfam" id="PF13749">
    <property type="entry name" value="HATPase_c_4"/>
    <property type="match status" value="1"/>
</dbReference>
<proteinExistence type="predicted"/>
<keyword evidence="2" id="KW-0547">Nucleotide-binding</keyword>
<keyword evidence="2" id="KW-0067">ATP-binding</keyword>
<comment type="caution">
    <text evidence="2">The sequence shown here is derived from an EMBL/GenBank/DDBJ whole genome shotgun (WGS) entry which is preliminary data.</text>
</comment>
<evidence type="ECO:0000259" key="1">
    <source>
        <dbReference type="Pfam" id="PF04326"/>
    </source>
</evidence>
<evidence type="ECO:0000313" key="2">
    <source>
        <dbReference type="EMBL" id="MDM8270786.1"/>
    </source>
</evidence>
<evidence type="ECO:0000313" key="3">
    <source>
        <dbReference type="Proteomes" id="UP001529256"/>
    </source>
</evidence>
<dbReference type="Gene3D" id="3.30.565.60">
    <property type="match status" value="1"/>
</dbReference>